<evidence type="ECO:0000313" key="3">
    <source>
        <dbReference type="Proteomes" id="UP000077355"/>
    </source>
</evidence>
<dbReference type="Gene3D" id="3.40.50.720">
    <property type="entry name" value="NAD(P)-binding Rossmann-like Domain"/>
    <property type="match status" value="1"/>
</dbReference>
<dbReference type="RefSeq" id="WP_068649953.1">
    <property type="nucleotide sequence ID" value="NZ_CP043611.1"/>
</dbReference>
<gene>
    <name evidence="2" type="ORF">PBAT_12370</name>
</gene>
<sequence length="222" mass="24516">MEFQAIVLGATGLVGGFVVNELLNRAEYDVVKVLVRRPLGIQHPKLKEIIIDWDKLEQHQDLFEDVLDVFCCLGTTIKKAGSQEKFREVDFNYPLVAAQLAHAAGVRQFLLVSAMGADPMSKLFYNRIKGEVEDAISKVGLPAVHLFRPSLILGERDNKRMAEAISAKLMTSLDFLFHGKAAKYRAIPAEVVARAMVNIALTGPTGVHIYPNDVIYAVGLVQ</sequence>
<protein>
    <submittedName>
        <fullName evidence="2">Nucleoside-diphosphate sugar epimerase</fullName>
    </submittedName>
</protein>
<name>A0A168NE46_9BACL</name>
<feature type="domain" description="NAD(P)-binding" evidence="1">
    <location>
        <begin position="9"/>
        <end position="120"/>
    </location>
</feature>
<dbReference type="InterPro" id="IPR016040">
    <property type="entry name" value="NAD(P)-bd_dom"/>
</dbReference>
<accession>A0A168NE46</accession>
<comment type="caution">
    <text evidence="2">The sequence shown here is derived from an EMBL/GenBank/DDBJ whole genome shotgun (WGS) entry which is preliminary data.</text>
</comment>
<dbReference type="PANTHER" id="PTHR14097">
    <property type="entry name" value="OXIDOREDUCTASE HTATIP2"/>
    <property type="match status" value="1"/>
</dbReference>
<dbReference type="SUPFAM" id="SSF51735">
    <property type="entry name" value="NAD(P)-binding Rossmann-fold domains"/>
    <property type="match status" value="1"/>
</dbReference>
<organism evidence="2 3">
    <name type="scientific">Paenibacillus antarcticus</name>
    <dbReference type="NCBI Taxonomy" id="253703"/>
    <lineage>
        <taxon>Bacteria</taxon>
        <taxon>Bacillati</taxon>
        <taxon>Bacillota</taxon>
        <taxon>Bacilli</taxon>
        <taxon>Bacillales</taxon>
        <taxon>Paenibacillaceae</taxon>
        <taxon>Paenibacillus</taxon>
    </lineage>
</organism>
<evidence type="ECO:0000313" key="2">
    <source>
        <dbReference type="EMBL" id="OAB45699.1"/>
    </source>
</evidence>
<dbReference type="CDD" id="cd05250">
    <property type="entry name" value="CC3_like_SDR_a"/>
    <property type="match status" value="1"/>
</dbReference>
<reference evidence="2 3" key="1">
    <citation type="submission" date="2016-03" db="EMBL/GenBank/DDBJ databases">
        <title>Draft genome sequence of Paenibacillus antarcticus CECT 5836.</title>
        <authorList>
            <person name="Shin S.-K."/>
            <person name="Yi H."/>
        </authorList>
    </citation>
    <scope>NUCLEOTIDE SEQUENCE [LARGE SCALE GENOMIC DNA]</scope>
    <source>
        <strain evidence="2 3">CECT 5836</strain>
    </source>
</reference>
<dbReference type="OrthoDB" id="9798632at2"/>
<evidence type="ECO:0000259" key="1">
    <source>
        <dbReference type="Pfam" id="PF13460"/>
    </source>
</evidence>
<dbReference type="EMBL" id="LVJI01000016">
    <property type="protein sequence ID" value="OAB45699.1"/>
    <property type="molecule type" value="Genomic_DNA"/>
</dbReference>
<keyword evidence="3" id="KW-1185">Reference proteome</keyword>
<dbReference type="Proteomes" id="UP000077355">
    <property type="component" value="Unassembled WGS sequence"/>
</dbReference>
<proteinExistence type="predicted"/>
<dbReference type="Pfam" id="PF13460">
    <property type="entry name" value="NAD_binding_10"/>
    <property type="match status" value="1"/>
</dbReference>
<dbReference type="InterPro" id="IPR036291">
    <property type="entry name" value="NAD(P)-bd_dom_sf"/>
</dbReference>
<dbReference type="PANTHER" id="PTHR14097:SF7">
    <property type="entry name" value="OXIDOREDUCTASE HTATIP2"/>
    <property type="match status" value="1"/>
</dbReference>
<dbReference type="AlphaFoldDB" id="A0A168NE46"/>